<keyword evidence="2" id="KW-1185">Reference proteome</keyword>
<reference evidence="1 2" key="1">
    <citation type="submission" date="2024-04" db="EMBL/GenBank/DDBJ databases">
        <authorList>
            <person name="Fracassetti M."/>
        </authorList>
    </citation>
    <scope>NUCLEOTIDE SEQUENCE [LARGE SCALE GENOMIC DNA]</scope>
</reference>
<accession>A0AAV2DLQ9</accession>
<dbReference type="AlphaFoldDB" id="A0AAV2DLQ9"/>
<sequence>MAAATDDNANSSSSSFSVKLIIDKKEKRVLCAEAGKVFVDFLFNFLAMPVGAIARLAATDDHGKEGTCSSLPTTTILPGCIEKLYDSARNLDLSFFKNANSKDYLVAKLHPETKVTKMPLLPIPPKRSFQRTLYKSYCNYNTSLTPGGRSYLYFTDTEERCREADFVKDLVTYMVMDDLTVLPLESTMSTAISLLNKFNIKDLGVIEERVVQVGISEGLELLRAFMRTKSVLTSVFFEKKEKIVKEELQLFL</sequence>
<name>A0AAV2DLQ9_9ROSI</name>
<gene>
    <name evidence="1" type="ORF">LTRI10_LOCUS16310</name>
</gene>
<dbReference type="Proteomes" id="UP001497516">
    <property type="component" value="Chromosome 3"/>
</dbReference>
<organism evidence="1 2">
    <name type="scientific">Linum trigynum</name>
    <dbReference type="NCBI Taxonomy" id="586398"/>
    <lineage>
        <taxon>Eukaryota</taxon>
        <taxon>Viridiplantae</taxon>
        <taxon>Streptophyta</taxon>
        <taxon>Embryophyta</taxon>
        <taxon>Tracheophyta</taxon>
        <taxon>Spermatophyta</taxon>
        <taxon>Magnoliopsida</taxon>
        <taxon>eudicotyledons</taxon>
        <taxon>Gunneridae</taxon>
        <taxon>Pentapetalae</taxon>
        <taxon>rosids</taxon>
        <taxon>fabids</taxon>
        <taxon>Malpighiales</taxon>
        <taxon>Linaceae</taxon>
        <taxon>Linum</taxon>
    </lineage>
</organism>
<dbReference type="InterPro" id="IPR007750">
    <property type="entry name" value="DUF674"/>
</dbReference>
<evidence type="ECO:0000313" key="1">
    <source>
        <dbReference type="EMBL" id="CAL1374445.1"/>
    </source>
</evidence>
<dbReference type="Pfam" id="PF05056">
    <property type="entry name" value="DUF674"/>
    <property type="match status" value="1"/>
</dbReference>
<dbReference type="PANTHER" id="PTHR33103:SF19">
    <property type="entry name" value="OS09G0544700 PROTEIN"/>
    <property type="match status" value="1"/>
</dbReference>
<protein>
    <recommendedName>
        <fullName evidence="3">DUF674 family protein</fullName>
    </recommendedName>
</protein>
<dbReference type="EMBL" id="OZ034816">
    <property type="protein sequence ID" value="CAL1374445.1"/>
    <property type="molecule type" value="Genomic_DNA"/>
</dbReference>
<dbReference type="PANTHER" id="PTHR33103">
    <property type="entry name" value="OS01G0153900 PROTEIN"/>
    <property type="match status" value="1"/>
</dbReference>
<evidence type="ECO:0008006" key="3">
    <source>
        <dbReference type="Google" id="ProtNLM"/>
    </source>
</evidence>
<evidence type="ECO:0000313" key="2">
    <source>
        <dbReference type="Proteomes" id="UP001497516"/>
    </source>
</evidence>
<proteinExistence type="predicted"/>